<evidence type="ECO:0000313" key="3">
    <source>
        <dbReference type="Proteomes" id="UP001175271"/>
    </source>
</evidence>
<dbReference type="EMBL" id="JAUCMV010000004">
    <property type="protein sequence ID" value="KAK0404590.1"/>
    <property type="molecule type" value="Genomic_DNA"/>
</dbReference>
<dbReference type="AlphaFoldDB" id="A0AA39HEW3"/>
<feature type="compositionally biased region" description="Basic residues" evidence="1">
    <location>
        <begin position="328"/>
        <end position="338"/>
    </location>
</feature>
<feature type="region of interest" description="Disordered" evidence="1">
    <location>
        <begin position="296"/>
        <end position="315"/>
    </location>
</feature>
<dbReference type="PANTHER" id="PTHR31027">
    <property type="entry name" value="NUCLEAR SEGREGATION PROTEIN BFR1"/>
    <property type="match status" value="1"/>
</dbReference>
<dbReference type="GO" id="GO:0042175">
    <property type="term" value="C:nuclear outer membrane-endoplasmic reticulum membrane network"/>
    <property type="evidence" value="ECO:0007669"/>
    <property type="project" value="TreeGrafter"/>
</dbReference>
<feature type="compositionally biased region" description="Acidic residues" evidence="1">
    <location>
        <begin position="299"/>
        <end position="308"/>
    </location>
</feature>
<dbReference type="GO" id="GO:0008298">
    <property type="term" value="P:intracellular mRNA localization"/>
    <property type="evidence" value="ECO:0007669"/>
    <property type="project" value="TreeGrafter"/>
</dbReference>
<organism evidence="2 3">
    <name type="scientific">Steinernema hermaphroditum</name>
    <dbReference type="NCBI Taxonomy" id="289476"/>
    <lineage>
        <taxon>Eukaryota</taxon>
        <taxon>Metazoa</taxon>
        <taxon>Ecdysozoa</taxon>
        <taxon>Nematoda</taxon>
        <taxon>Chromadorea</taxon>
        <taxon>Rhabditida</taxon>
        <taxon>Tylenchina</taxon>
        <taxon>Panagrolaimomorpha</taxon>
        <taxon>Strongyloidoidea</taxon>
        <taxon>Steinernematidae</taxon>
        <taxon>Steinernema</taxon>
    </lineage>
</organism>
<dbReference type="Proteomes" id="UP001175271">
    <property type="component" value="Unassembled WGS sequence"/>
</dbReference>
<dbReference type="GO" id="GO:0005783">
    <property type="term" value="C:endoplasmic reticulum"/>
    <property type="evidence" value="ECO:0007669"/>
    <property type="project" value="TreeGrafter"/>
</dbReference>
<dbReference type="GO" id="GO:0003729">
    <property type="term" value="F:mRNA binding"/>
    <property type="evidence" value="ECO:0007669"/>
    <property type="project" value="TreeGrafter"/>
</dbReference>
<keyword evidence="3" id="KW-1185">Reference proteome</keyword>
<reference evidence="2" key="1">
    <citation type="submission" date="2023-06" db="EMBL/GenBank/DDBJ databases">
        <title>Genomic analysis of the entomopathogenic nematode Steinernema hermaphroditum.</title>
        <authorList>
            <person name="Schwarz E.M."/>
            <person name="Heppert J.K."/>
            <person name="Baniya A."/>
            <person name="Schwartz H.T."/>
            <person name="Tan C.-H."/>
            <person name="Antoshechkin I."/>
            <person name="Sternberg P.W."/>
            <person name="Goodrich-Blair H."/>
            <person name="Dillman A.R."/>
        </authorList>
    </citation>
    <scope>NUCLEOTIDE SEQUENCE</scope>
    <source>
        <strain evidence="2">PS9179</strain>
        <tissue evidence="2">Whole animal</tissue>
    </source>
</reference>
<accession>A0AA39HEW3</accession>
<proteinExistence type="predicted"/>
<evidence type="ECO:0000313" key="2">
    <source>
        <dbReference type="EMBL" id="KAK0404590.1"/>
    </source>
</evidence>
<name>A0AA39HEW3_9BILA</name>
<gene>
    <name evidence="2" type="ORF">QR680_017528</name>
</gene>
<protein>
    <submittedName>
        <fullName evidence="2">Uncharacterized protein</fullName>
    </submittedName>
</protein>
<dbReference type="InterPro" id="IPR039604">
    <property type="entry name" value="Bfr1"/>
</dbReference>
<feature type="region of interest" description="Disordered" evidence="1">
    <location>
        <begin position="320"/>
        <end position="343"/>
    </location>
</feature>
<sequence>MVPGLLSVTMLPDADARTPEPPNKIAFESLVKRLNQEIKKVHKEIDEFWTEETSSSLKLIKEKRSNLERICSPLVENEGDLRSVVDDLRGRVNSLEDDISAMERDMFYKSEETALAKLAMLQEQYTNGKFCGIREEQSLVSQIDKIKRNVNKFRTYNSLKAAVGRHRHEMNTRRAELKGIRMEIRSEDSKIRRCKDDIRKILKPLHEKRRYIHDLYKSKRNTVEKYQRERHAYNDWRRFKRHHDGLELPPSCPNATNAGRDYDEFEPFSEQKRACCRLVNYFQFLIRQLDSVPKKQEGADADSSDSADELPPSFSSLKVTGMSAVHASRPRSLRKHASRANSNKPLSHNVDVIRLMALISLDIPYNLGQVPEALDKVRKELEYYENQTNIVDWTSIDFGSRGHEAPSASISLLSFPESDLDSLSPSASNLPSPRGTAADLCVQEAKSM</sequence>
<comment type="caution">
    <text evidence="2">The sequence shown here is derived from an EMBL/GenBank/DDBJ whole genome shotgun (WGS) entry which is preliminary data.</text>
</comment>
<dbReference type="PANTHER" id="PTHR31027:SF2">
    <property type="entry name" value="LEBERCILIN DOMAIN-CONTAINING PROTEIN"/>
    <property type="match status" value="1"/>
</dbReference>
<dbReference type="GO" id="GO:1990904">
    <property type="term" value="C:ribonucleoprotein complex"/>
    <property type="evidence" value="ECO:0007669"/>
    <property type="project" value="TreeGrafter"/>
</dbReference>
<evidence type="ECO:0000256" key="1">
    <source>
        <dbReference type="SAM" id="MobiDB-lite"/>
    </source>
</evidence>